<reference evidence="1 2" key="1">
    <citation type="submission" date="2018-03" db="EMBL/GenBank/DDBJ databases">
        <title>Genomic Encyclopedia of Archaeal and Bacterial Type Strains, Phase II (KMG-II): from individual species to whole genera.</title>
        <authorList>
            <person name="Goeker M."/>
        </authorList>
    </citation>
    <scope>NUCLEOTIDE SEQUENCE [LARGE SCALE GENOMIC DNA]</scope>
    <source>
        <strain evidence="1 2">DSM 25027</strain>
    </source>
</reference>
<name>A0A2T0MIN8_9FLAO</name>
<comment type="caution">
    <text evidence="1">The sequence shown here is derived from an EMBL/GenBank/DDBJ whole genome shotgun (WGS) entry which is preliminary data.</text>
</comment>
<evidence type="ECO:0000313" key="1">
    <source>
        <dbReference type="EMBL" id="PRX57423.1"/>
    </source>
</evidence>
<protein>
    <submittedName>
        <fullName evidence="1">Uncharacterized protein</fullName>
    </submittedName>
</protein>
<sequence length="130" mass="14602">MKKFFLSLTMILTYAACDPESCVDEVLVNSTEIDLLINYVGSMDDSDQILLKSDGTVSRGVLCAMGGVVVNNSIYDSIYITTSTNDLLKVFKPDTPGKNIYNIDQYWTIRETSKNHFEYTYTITNEDIGN</sequence>
<dbReference type="OrthoDB" id="1457094at2"/>
<keyword evidence="2" id="KW-1185">Reference proteome</keyword>
<proteinExistence type="predicted"/>
<evidence type="ECO:0000313" key="2">
    <source>
        <dbReference type="Proteomes" id="UP000237640"/>
    </source>
</evidence>
<dbReference type="EMBL" id="PVYX01000001">
    <property type="protein sequence ID" value="PRX57423.1"/>
    <property type="molecule type" value="Genomic_DNA"/>
</dbReference>
<dbReference type="AlphaFoldDB" id="A0A2T0MIN8"/>
<accession>A0A2T0MIN8</accession>
<dbReference type="RefSeq" id="WP_106144319.1">
    <property type="nucleotide sequence ID" value="NZ_PVYX01000001.1"/>
</dbReference>
<organism evidence="1 2">
    <name type="scientific">Flagellimonas meridianipacifica</name>
    <dbReference type="NCBI Taxonomy" id="1080225"/>
    <lineage>
        <taxon>Bacteria</taxon>
        <taxon>Pseudomonadati</taxon>
        <taxon>Bacteroidota</taxon>
        <taxon>Flavobacteriia</taxon>
        <taxon>Flavobacteriales</taxon>
        <taxon>Flavobacteriaceae</taxon>
        <taxon>Flagellimonas</taxon>
    </lineage>
</organism>
<dbReference type="Proteomes" id="UP000237640">
    <property type="component" value="Unassembled WGS sequence"/>
</dbReference>
<gene>
    <name evidence="1" type="ORF">CLV81_1427</name>
</gene>